<keyword evidence="2" id="KW-0813">Transport</keyword>
<dbReference type="SUPFAM" id="SSF52540">
    <property type="entry name" value="P-loop containing nucleoside triphosphate hydrolases"/>
    <property type="match status" value="1"/>
</dbReference>
<dbReference type="PROSITE" id="PS50929">
    <property type="entry name" value="ABC_TM1F"/>
    <property type="match status" value="1"/>
</dbReference>
<dbReference type="GO" id="GO:0005886">
    <property type="term" value="C:plasma membrane"/>
    <property type="evidence" value="ECO:0007669"/>
    <property type="project" value="UniProtKB-SubCell"/>
</dbReference>
<evidence type="ECO:0000256" key="7">
    <source>
        <dbReference type="ARBA" id="ARBA00022989"/>
    </source>
</evidence>
<evidence type="ECO:0000256" key="8">
    <source>
        <dbReference type="ARBA" id="ARBA00023136"/>
    </source>
</evidence>
<dbReference type="SUPFAM" id="SSF90123">
    <property type="entry name" value="ABC transporter transmembrane region"/>
    <property type="match status" value="1"/>
</dbReference>
<dbReference type="InterPro" id="IPR027417">
    <property type="entry name" value="P-loop_NTPase"/>
</dbReference>
<evidence type="ECO:0000256" key="2">
    <source>
        <dbReference type="ARBA" id="ARBA00022448"/>
    </source>
</evidence>
<keyword evidence="6 12" id="KW-0067">ATP-binding</keyword>
<feature type="domain" description="ABC transporter" evidence="10">
    <location>
        <begin position="330"/>
        <end position="563"/>
    </location>
</feature>
<evidence type="ECO:0000313" key="12">
    <source>
        <dbReference type="EMBL" id="ELR66630.1"/>
    </source>
</evidence>
<evidence type="ECO:0000256" key="5">
    <source>
        <dbReference type="ARBA" id="ARBA00022741"/>
    </source>
</evidence>
<dbReference type="Gene3D" id="3.40.50.300">
    <property type="entry name" value="P-loop containing nucleotide triphosphate hydrolases"/>
    <property type="match status" value="1"/>
</dbReference>
<dbReference type="Gene3D" id="1.20.1560.10">
    <property type="entry name" value="ABC transporter type 1, transmembrane domain"/>
    <property type="match status" value="1"/>
</dbReference>
<keyword evidence="3" id="KW-1003">Cell membrane</keyword>
<evidence type="ECO:0000256" key="1">
    <source>
        <dbReference type="ARBA" id="ARBA00004651"/>
    </source>
</evidence>
<sequence length="575" mass="63780">MLSQMKLLTGNDNLNLGRNIGLGFVEALLTGLPYVFLYLVIREMFAVTPDMTLIWSYCGVMVVLFAARVIVARQVTIEGHSLGYDAGVDMRNHLAKKLKRVPMGYLLKTDPGKLNSTMLQDVTFTEQIFSHLFAQLVITISLVSLVAIGLTFEDWRLGVAMCIGLPVAVVVFTLLKRIGTRYSRALLELLGQMNGSLMEYILGIKVLRAFNLAGKRFTRLDKRLKELQHLSLKHEFIVGLAPLGFISFVELGFAVMLLTGVFLSIDGNLEPQVFVLFLIVSSRFFKPLMSIAMYLAEYGFMRQSANRIEAILQEPELKQGMISQRLTPDVKFSDVSFSYIDDVVLKHVDLHCKPGTLTALVGPSGSGKTTITSLLARFWDVDSGVISIGGKDIRHLTAECLADHISMVFQDVYLFNDTIYHNLTLGMDNPSREKVEAVCKATCCWSFISRLPDGLDSMIGEGGATLSGGEKQRLSIARAILKDAPIILLDEATASLDPENESEIQIALSELIKEKTVIMIAHRLNTIVNADQIVVLDQGEVVQCGRHEELVCHPGLYQQLWQAQQQSQGWTLATC</sequence>
<reference evidence="12 13" key="1">
    <citation type="submission" date="2012-12" db="EMBL/GenBank/DDBJ databases">
        <title>Genome Assembly of Photobacterium sp. AK15.</title>
        <authorList>
            <person name="Khatri I."/>
            <person name="Vaidya B."/>
            <person name="Srinivas T.N.R."/>
            <person name="Subramanian S."/>
            <person name="Pinnaka A."/>
        </authorList>
    </citation>
    <scope>NUCLEOTIDE SEQUENCE [LARGE SCALE GENOMIC DNA]</scope>
    <source>
        <strain evidence="12 13">AK15</strain>
    </source>
</reference>
<dbReference type="PATRIC" id="fig|1056511.3.peg.1157"/>
<dbReference type="OrthoDB" id="9806127at2"/>
<keyword evidence="7 9" id="KW-1133">Transmembrane helix</keyword>
<dbReference type="PROSITE" id="PS50893">
    <property type="entry name" value="ABC_TRANSPORTER_2"/>
    <property type="match status" value="1"/>
</dbReference>
<dbReference type="GO" id="GO:0016887">
    <property type="term" value="F:ATP hydrolysis activity"/>
    <property type="evidence" value="ECO:0007669"/>
    <property type="project" value="InterPro"/>
</dbReference>
<dbReference type="PANTHER" id="PTHR24221">
    <property type="entry name" value="ATP-BINDING CASSETTE SUB-FAMILY B"/>
    <property type="match status" value="1"/>
</dbReference>
<dbReference type="RefSeq" id="WP_007463436.1">
    <property type="nucleotide sequence ID" value="NZ_AMZO01000006.1"/>
</dbReference>
<keyword evidence="5" id="KW-0547">Nucleotide-binding</keyword>
<protein>
    <submittedName>
        <fullName evidence="12">ABC transporter ATP-binding protein</fullName>
    </submittedName>
</protein>
<dbReference type="PANTHER" id="PTHR24221:SF397">
    <property type="entry name" value="ABC TRANSPORTER, ATP-BINDING TRANSMEMBRANE PROTEIN"/>
    <property type="match status" value="1"/>
</dbReference>
<evidence type="ECO:0000256" key="6">
    <source>
        <dbReference type="ARBA" id="ARBA00022840"/>
    </source>
</evidence>
<feature type="transmembrane region" description="Helical" evidence="9">
    <location>
        <begin position="235"/>
        <end position="262"/>
    </location>
</feature>
<dbReference type="InterPro" id="IPR017871">
    <property type="entry name" value="ABC_transporter-like_CS"/>
</dbReference>
<dbReference type="InterPro" id="IPR036640">
    <property type="entry name" value="ABC1_TM_sf"/>
</dbReference>
<feature type="transmembrane region" description="Helical" evidence="9">
    <location>
        <begin position="128"/>
        <end position="150"/>
    </location>
</feature>
<organism evidence="12 13">
    <name type="scientific">Photobacterium marinum</name>
    <dbReference type="NCBI Taxonomy" id="1056511"/>
    <lineage>
        <taxon>Bacteria</taxon>
        <taxon>Pseudomonadati</taxon>
        <taxon>Pseudomonadota</taxon>
        <taxon>Gammaproteobacteria</taxon>
        <taxon>Vibrionales</taxon>
        <taxon>Vibrionaceae</taxon>
        <taxon>Photobacterium</taxon>
    </lineage>
</organism>
<comment type="caution">
    <text evidence="12">The sequence shown here is derived from an EMBL/GenBank/DDBJ whole genome shotgun (WGS) entry which is preliminary data.</text>
</comment>
<dbReference type="EMBL" id="AMZO01000006">
    <property type="protein sequence ID" value="ELR66630.1"/>
    <property type="molecule type" value="Genomic_DNA"/>
</dbReference>
<keyword evidence="4 9" id="KW-0812">Transmembrane</keyword>
<dbReference type="Pfam" id="PF00664">
    <property type="entry name" value="ABC_membrane"/>
    <property type="match status" value="1"/>
</dbReference>
<dbReference type="PROSITE" id="PS00211">
    <property type="entry name" value="ABC_TRANSPORTER_1"/>
    <property type="match status" value="1"/>
</dbReference>
<dbReference type="CDD" id="cd07346">
    <property type="entry name" value="ABC_6TM_exporters"/>
    <property type="match status" value="1"/>
</dbReference>
<evidence type="ECO:0000256" key="9">
    <source>
        <dbReference type="SAM" id="Phobius"/>
    </source>
</evidence>
<dbReference type="AlphaFoldDB" id="L8JCR3"/>
<dbReference type="SMART" id="SM00382">
    <property type="entry name" value="AAA"/>
    <property type="match status" value="1"/>
</dbReference>
<evidence type="ECO:0000259" key="11">
    <source>
        <dbReference type="PROSITE" id="PS50929"/>
    </source>
</evidence>
<feature type="transmembrane region" description="Helical" evidence="9">
    <location>
        <begin position="157"/>
        <end position="175"/>
    </location>
</feature>
<dbReference type="InterPro" id="IPR003593">
    <property type="entry name" value="AAA+_ATPase"/>
</dbReference>
<accession>L8JCR3</accession>
<evidence type="ECO:0000256" key="4">
    <source>
        <dbReference type="ARBA" id="ARBA00022692"/>
    </source>
</evidence>
<evidence type="ECO:0000259" key="10">
    <source>
        <dbReference type="PROSITE" id="PS50893"/>
    </source>
</evidence>
<feature type="domain" description="ABC transmembrane type-1" evidence="11">
    <location>
        <begin position="20"/>
        <end position="298"/>
    </location>
</feature>
<proteinExistence type="predicted"/>
<keyword evidence="8 9" id="KW-0472">Membrane</keyword>
<dbReference type="Pfam" id="PF00005">
    <property type="entry name" value="ABC_tran"/>
    <property type="match status" value="1"/>
</dbReference>
<dbReference type="GO" id="GO:0034040">
    <property type="term" value="F:ATPase-coupled lipid transmembrane transporter activity"/>
    <property type="evidence" value="ECO:0007669"/>
    <property type="project" value="TreeGrafter"/>
</dbReference>
<dbReference type="Proteomes" id="UP000011134">
    <property type="component" value="Unassembled WGS sequence"/>
</dbReference>
<evidence type="ECO:0000313" key="13">
    <source>
        <dbReference type="Proteomes" id="UP000011134"/>
    </source>
</evidence>
<gene>
    <name evidence="12" type="ORF">C942_04328</name>
</gene>
<evidence type="ECO:0000256" key="3">
    <source>
        <dbReference type="ARBA" id="ARBA00022475"/>
    </source>
</evidence>
<dbReference type="GO" id="GO:0140359">
    <property type="term" value="F:ABC-type transporter activity"/>
    <property type="evidence" value="ECO:0007669"/>
    <property type="project" value="InterPro"/>
</dbReference>
<comment type="subcellular location">
    <subcellularLocation>
        <location evidence="1">Cell membrane</location>
        <topology evidence="1">Multi-pass membrane protein</topology>
    </subcellularLocation>
</comment>
<name>L8JCR3_9GAMM</name>
<feature type="transmembrane region" description="Helical" evidence="9">
    <location>
        <begin position="20"/>
        <end position="41"/>
    </location>
</feature>
<dbReference type="InterPro" id="IPR003439">
    <property type="entry name" value="ABC_transporter-like_ATP-bd"/>
</dbReference>
<dbReference type="InterPro" id="IPR011527">
    <property type="entry name" value="ABC1_TM_dom"/>
</dbReference>
<dbReference type="GO" id="GO:0005524">
    <property type="term" value="F:ATP binding"/>
    <property type="evidence" value="ECO:0007669"/>
    <property type="project" value="UniProtKB-KW"/>
</dbReference>
<feature type="transmembrane region" description="Helical" evidence="9">
    <location>
        <begin position="274"/>
        <end position="296"/>
    </location>
</feature>
<dbReference type="InterPro" id="IPR039421">
    <property type="entry name" value="Type_1_exporter"/>
</dbReference>
<dbReference type="FunFam" id="3.40.50.300:FF:000221">
    <property type="entry name" value="Multidrug ABC transporter ATP-binding protein"/>
    <property type="match status" value="1"/>
</dbReference>
<keyword evidence="13" id="KW-1185">Reference proteome</keyword>
<feature type="transmembrane region" description="Helical" evidence="9">
    <location>
        <begin position="53"/>
        <end position="71"/>
    </location>
</feature>